<organism evidence="2 3">
    <name type="scientific">Alicyclobacillus hesperidum</name>
    <dbReference type="NCBI Taxonomy" id="89784"/>
    <lineage>
        <taxon>Bacteria</taxon>
        <taxon>Bacillati</taxon>
        <taxon>Bacillota</taxon>
        <taxon>Bacilli</taxon>
        <taxon>Bacillales</taxon>
        <taxon>Alicyclobacillaceae</taxon>
        <taxon>Alicyclobacillus</taxon>
    </lineage>
</organism>
<proteinExistence type="predicted"/>
<dbReference type="AlphaFoldDB" id="A0A1H2TEX8"/>
<gene>
    <name evidence="2" type="ORF">SAMN04489725_105179</name>
</gene>
<accession>A0A1H2TEX8</accession>
<protein>
    <submittedName>
        <fullName evidence="2">Uncharacterized protein</fullName>
    </submittedName>
</protein>
<keyword evidence="3" id="KW-1185">Reference proteome</keyword>
<keyword evidence="1" id="KW-0472">Membrane</keyword>
<reference evidence="3" key="1">
    <citation type="submission" date="2016-10" db="EMBL/GenBank/DDBJ databases">
        <authorList>
            <person name="Varghese N."/>
        </authorList>
    </citation>
    <scope>NUCLEOTIDE SEQUENCE [LARGE SCALE GENOMIC DNA]</scope>
    <source>
        <strain evidence="3">DSM 12489</strain>
    </source>
</reference>
<keyword evidence="1" id="KW-0812">Transmembrane</keyword>
<dbReference type="STRING" id="89784.SAMN04489725_105179"/>
<evidence type="ECO:0000256" key="1">
    <source>
        <dbReference type="SAM" id="Phobius"/>
    </source>
</evidence>
<feature type="transmembrane region" description="Helical" evidence="1">
    <location>
        <begin position="12"/>
        <end position="30"/>
    </location>
</feature>
<evidence type="ECO:0000313" key="2">
    <source>
        <dbReference type="EMBL" id="SDW41789.1"/>
    </source>
</evidence>
<keyword evidence="1" id="KW-1133">Transmembrane helix</keyword>
<evidence type="ECO:0000313" key="3">
    <source>
        <dbReference type="Proteomes" id="UP000182589"/>
    </source>
</evidence>
<sequence>MWHGIQQDYLKWMAVAAFCVAFAPVVYTYWRARA</sequence>
<name>A0A1H2TEX8_9BACL</name>
<dbReference type="Proteomes" id="UP000182589">
    <property type="component" value="Unassembled WGS sequence"/>
</dbReference>
<dbReference type="EMBL" id="FNOJ01000005">
    <property type="protein sequence ID" value="SDW41789.1"/>
    <property type="molecule type" value="Genomic_DNA"/>
</dbReference>